<gene>
    <name evidence="1" type="ORF">C0Q70_12077</name>
</gene>
<organism evidence="1 2">
    <name type="scientific">Pomacea canaliculata</name>
    <name type="common">Golden apple snail</name>
    <dbReference type="NCBI Taxonomy" id="400727"/>
    <lineage>
        <taxon>Eukaryota</taxon>
        <taxon>Metazoa</taxon>
        <taxon>Spiralia</taxon>
        <taxon>Lophotrochozoa</taxon>
        <taxon>Mollusca</taxon>
        <taxon>Gastropoda</taxon>
        <taxon>Caenogastropoda</taxon>
        <taxon>Architaenioglossa</taxon>
        <taxon>Ampullarioidea</taxon>
        <taxon>Ampullariidae</taxon>
        <taxon>Pomacea</taxon>
    </lineage>
</organism>
<protein>
    <submittedName>
        <fullName evidence="1">Uncharacterized protein</fullName>
    </submittedName>
</protein>
<reference evidence="1 2" key="1">
    <citation type="submission" date="2018-04" db="EMBL/GenBank/DDBJ databases">
        <title>The genome of golden apple snail Pomacea canaliculata provides insight into stress tolerance and invasive adaptation.</title>
        <authorList>
            <person name="Liu C."/>
            <person name="Liu B."/>
            <person name="Ren Y."/>
            <person name="Zhang Y."/>
            <person name="Wang H."/>
            <person name="Li S."/>
            <person name="Jiang F."/>
            <person name="Yin L."/>
            <person name="Zhang G."/>
            <person name="Qian W."/>
            <person name="Fan W."/>
        </authorList>
    </citation>
    <scope>NUCLEOTIDE SEQUENCE [LARGE SCALE GENOMIC DNA]</scope>
    <source>
        <strain evidence="1">SZHN2017</strain>
        <tissue evidence="1">Muscle</tissue>
    </source>
</reference>
<accession>A0A2T7P0L3</accession>
<sequence length="108" mass="12275">MGWEGTAEKDKKSEVEKFLPRAVGKVALGPCVCVWSERAGHSTCSSRLEAEKEFAEEEEEKQKFLLCTQGLDAVCEPIAPPRRCYTLKHQHSYCKHSVDRQHSRLQAQ</sequence>
<evidence type="ECO:0000313" key="1">
    <source>
        <dbReference type="EMBL" id="PVD26929.1"/>
    </source>
</evidence>
<dbReference type="AlphaFoldDB" id="A0A2T7P0L3"/>
<proteinExistence type="predicted"/>
<dbReference type="Proteomes" id="UP000245119">
    <property type="component" value="Linkage Group LG7"/>
</dbReference>
<evidence type="ECO:0000313" key="2">
    <source>
        <dbReference type="Proteomes" id="UP000245119"/>
    </source>
</evidence>
<comment type="caution">
    <text evidence="1">The sequence shown here is derived from an EMBL/GenBank/DDBJ whole genome shotgun (WGS) entry which is preliminary data.</text>
</comment>
<name>A0A2T7P0L3_POMCA</name>
<keyword evidence="2" id="KW-1185">Reference proteome</keyword>
<dbReference type="EMBL" id="PZQS01000007">
    <property type="protein sequence ID" value="PVD26929.1"/>
    <property type="molecule type" value="Genomic_DNA"/>
</dbReference>